<feature type="transmembrane region" description="Helical" evidence="7">
    <location>
        <begin position="44"/>
        <end position="67"/>
    </location>
</feature>
<feature type="transmembrane region" description="Helical" evidence="7">
    <location>
        <begin position="118"/>
        <end position="135"/>
    </location>
</feature>
<reference evidence="10 11" key="1">
    <citation type="submission" date="2023-07" db="EMBL/GenBank/DDBJ databases">
        <title>Sorghum-associated microbial communities from plants grown in Nebraska, USA.</title>
        <authorList>
            <person name="Schachtman D."/>
        </authorList>
    </citation>
    <scope>NUCLEOTIDE SEQUENCE [LARGE SCALE GENOMIC DNA]</scope>
    <source>
        <strain evidence="10 11">4249</strain>
    </source>
</reference>
<dbReference type="PANTHER" id="PTHR31272">
    <property type="entry name" value="CYTOCHROME C-TYPE BIOGENESIS PROTEIN HI_1454-RELATED"/>
    <property type="match status" value="1"/>
</dbReference>
<organism evidence="10 11">
    <name type="scientific">Hydrogenophaga palleronii</name>
    <dbReference type="NCBI Taxonomy" id="65655"/>
    <lineage>
        <taxon>Bacteria</taxon>
        <taxon>Pseudomonadati</taxon>
        <taxon>Pseudomonadota</taxon>
        <taxon>Betaproteobacteria</taxon>
        <taxon>Burkholderiales</taxon>
        <taxon>Comamonadaceae</taxon>
        <taxon>Hydrogenophaga</taxon>
    </lineage>
</organism>
<feature type="transmembrane region" description="Helical" evidence="7">
    <location>
        <begin position="79"/>
        <end position="98"/>
    </location>
</feature>
<feature type="chain" id="PRO_5047179251" evidence="8">
    <location>
        <begin position="26"/>
        <end position="226"/>
    </location>
</feature>
<proteinExistence type="inferred from homology"/>
<evidence type="ECO:0000256" key="6">
    <source>
        <dbReference type="ARBA" id="ARBA00023136"/>
    </source>
</evidence>
<evidence type="ECO:0000256" key="2">
    <source>
        <dbReference type="ARBA" id="ARBA00006143"/>
    </source>
</evidence>
<dbReference type="Proteomes" id="UP001265700">
    <property type="component" value="Unassembled WGS sequence"/>
</dbReference>
<dbReference type="EMBL" id="JAVDWU010000015">
    <property type="protein sequence ID" value="MDR7152873.1"/>
    <property type="molecule type" value="Genomic_DNA"/>
</dbReference>
<gene>
    <name evidence="10" type="ORF">J2W49_004851</name>
</gene>
<keyword evidence="5 7" id="KW-1133">Transmembrane helix</keyword>
<evidence type="ECO:0000256" key="5">
    <source>
        <dbReference type="ARBA" id="ARBA00022989"/>
    </source>
</evidence>
<keyword evidence="3 7" id="KW-0812">Transmembrane</keyword>
<feature type="transmembrane region" description="Helical" evidence="7">
    <location>
        <begin position="207"/>
        <end position="225"/>
    </location>
</feature>
<keyword evidence="4" id="KW-0201">Cytochrome c-type biogenesis</keyword>
<name>A0ABU1WU89_9BURK</name>
<dbReference type="Pfam" id="PF02683">
    <property type="entry name" value="DsbD_TM"/>
    <property type="match status" value="1"/>
</dbReference>
<evidence type="ECO:0000259" key="9">
    <source>
        <dbReference type="Pfam" id="PF02683"/>
    </source>
</evidence>
<dbReference type="InterPro" id="IPR051790">
    <property type="entry name" value="Cytochrome_c-biogenesis_DsbD"/>
</dbReference>
<dbReference type="RefSeq" id="WP_310322016.1">
    <property type="nucleotide sequence ID" value="NZ_JAVDWU010000015.1"/>
</dbReference>
<keyword evidence="11" id="KW-1185">Reference proteome</keyword>
<comment type="caution">
    <text evidence="10">The sequence shown here is derived from an EMBL/GenBank/DDBJ whole genome shotgun (WGS) entry which is preliminary data.</text>
</comment>
<dbReference type="InterPro" id="IPR003834">
    <property type="entry name" value="Cyt_c_assmbl_TM_dom"/>
</dbReference>
<evidence type="ECO:0000256" key="3">
    <source>
        <dbReference type="ARBA" id="ARBA00022692"/>
    </source>
</evidence>
<evidence type="ECO:0000313" key="10">
    <source>
        <dbReference type="EMBL" id="MDR7152873.1"/>
    </source>
</evidence>
<evidence type="ECO:0000256" key="4">
    <source>
        <dbReference type="ARBA" id="ARBA00022748"/>
    </source>
</evidence>
<evidence type="ECO:0000256" key="1">
    <source>
        <dbReference type="ARBA" id="ARBA00004141"/>
    </source>
</evidence>
<evidence type="ECO:0000313" key="11">
    <source>
        <dbReference type="Proteomes" id="UP001265700"/>
    </source>
</evidence>
<protein>
    <submittedName>
        <fullName evidence="10">Cytochrome c biogenesis protein CcdA</fullName>
    </submittedName>
</protein>
<comment type="subcellular location">
    <subcellularLocation>
        <location evidence="1">Membrane</location>
        <topology evidence="1">Multi-pass membrane protein</topology>
    </subcellularLocation>
</comment>
<keyword evidence="8" id="KW-0732">Signal</keyword>
<feature type="domain" description="Cytochrome C biogenesis protein transmembrane" evidence="9">
    <location>
        <begin position="8"/>
        <end position="200"/>
    </location>
</feature>
<keyword evidence="6 7" id="KW-0472">Membrane</keyword>
<accession>A0ABU1WU89</accession>
<feature type="signal peptide" evidence="8">
    <location>
        <begin position="1"/>
        <end position="25"/>
    </location>
</feature>
<evidence type="ECO:0000256" key="7">
    <source>
        <dbReference type="SAM" id="Phobius"/>
    </source>
</evidence>
<dbReference type="PANTHER" id="PTHR31272:SF6">
    <property type="entry name" value="CYTOCHROME C-TYPE BIOGENESIS CCDA-LIKE CHLOROPLASTIC PROTEIN"/>
    <property type="match status" value="1"/>
</dbReference>
<comment type="similarity">
    <text evidence="2">Belongs to the DsbD family.</text>
</comment>
<sequence length="226" mass="22575">MTGVQGLMAAFLGGLLTSASPCVLAAVPVAVGFVGGQAQSAHRAWALTLSFVVGMNITLVVMGLAAARLGLLMGALPGPWLVAVGLLLVGMAVLLWRSSASNCGLSLPPRWQQALAQSGHPGALLLGGLIGTVMSPCATPALAAALAVAGSGAALGASAAWGAALLLAYGIGHSALVLVAGGMPVAASTLIRRVARWQRWMPGRRSFAAMLGAAGLYWSVAGLSWM</sequence>
<evidence type="ECO:0000256" key="8">
    <source>
        <dbReference type="SAM" id="SignalP"/>
    </source>
</evidence>